<dbReference type="PANTHER" id="PTHR31859:SF1">
    <property type="entry name" value="TETRATRICOPEPTIDE REPEAT PROTEIN 39C"/>
    <property type="match status" value="1"/>
</dbReference>
<dbReference type="InterPro" id="IPR019412">
    <property type="entry name" value="IML2/TPR_39"/>
</dbReference>
<accession>A0A2R6XG72</accession>
<dbReference type="Gramene" id="Mp6g11040.1">
    <property type="protein sequence ID" value="Mp6g11040.1.cds"/>
    <property type="gene ID" value="Mp6g11040"/>
</dbReference>
<keyword evidence="3" id="KW-1185">Reference proteome</keyword>
<gene>
    <name evidence="2" type="ORF">MARPO_0016s0143</name>
</gene>
<evidence type="ECO:0000256" key="1">
    <source>
        <dbReference type="SAM" id="MobiDB-lite"/>
    </source>
</evidence>
<feature type="region of interest" description="Disordered" evidence="1">
    <location>
        <begin position="484"/>
        <end position="512"/>
    </location>
</feature>
<dbReference type="Proteomes" id="UP000244005">
    <property type="component" value="Unassembled WGS sequence"/>
</dbReference>
<name>A0A2R6XG72_MARPO</name>
<reference evidence="3" key="1">
    <citation type="journal article" date="2017" name="Cell">
        <title>Insights into land plant evolution garnered from the Marchantia polymorpha genome.</title>
        <authorList>
            <person name="Bowman J.L."/>
            <person name="Kohchi T."/>
            <person name="Yamato K.T."/>
            <person name="Jenkins J."/>
            <person name="Shu S."/>
            <person name="Ishizaki K."/>
            <person name="Yamaoka S."/>
            <person name="Nishihama R."/>
            <person name="Nakamura Y."/>
            <person name="Berger F."/>
            <person name="Adam C."/>
            <person name="Aki S.S."/>
            <person name="Althoff F."/>
            <person name="Araki T."/>
            <person name="Arteaga-Vazquez M.A."/>
            <person name="Balasubrmanian S."/>
            <person name="Barry K."/>
            <person name="Bauer D."/>
            <person name="Boehm C.R."/>
            <person name="Briginshaw L."/>
            <person name="Caballero-Perez J."/>
            <person name="Catarino B."/>
            <person name="Chen F."/>
            <person name="Chiyoda S."/>
            <person name="Chovatia M."/>
            <person name="Davies K.M."/>
            <person name="Delmans M."/>
            <person name="Demura T."/>
            <person name="Dierschke T."/>
            <person name="Dolan L."/>
            <person name="Dorantes-Acosta A.E."/>
            <person name="Eklund D.M."/>
            <person name="Florent S.N."/>
            <person name="Flores-Sandoval E."/>
            <person name="Fujiyama A."/>
            <person name="Fukuzawa H."/>
            <person name="Galik B."/>
            <person name="Grimanelli D."/>
            <person name="Grimwood J."/>
            <person name="Grossniklaus U."/>
            <person name="Hamada T."/>
            <person name="Haseloff J."/>
            <person name="Hetherington A.J."/>
            <person name="Higo A."/>
            <person name="Hirakawa Y."/>
            <person name="Hundley H.N."/>
            <person name="Ikeda Y."/>
            <person name="Inoue K."/>
            <person name="Inoue S.I."/>
            <person name="Ishida S."/>
            <person name="Jia Q."/>
            <person name="Kakita M."/>
            <person name="Kanazawa T."/>
            <person name="Kawai Y."/>
            <person name="Kawashima T."/>
            <person name="Kennedy M."/>
            <person name="Kinose K."/>
            <person name="Kinoshita T."/>
            <person name="Kohara Y."/>
            <person name="Koide E."/>
            <person name="Komatsu K."/>
            <person name="Kopischke S."/>
            <person name="Kubo M."/>
            <person name="Kyozuka J."/>
            <person name="Lagercrantz U."/>
            <person name="Lin S.S."/>
            <person name="Lindquist E."/>
            <person name="Lipzen A.M."/>
            <person name="Lu C.W."/>
            <person name="De Luna E."/>
            <person name="Martienssen R.A."/>
            <person name="Minamino N."/>
            <person name="Mizutani M."/>
            <person name="Mizutani M."/>
            <person name="Mochizuki N."/>
            <person name="Monte I."/>
            <person name="Mosher R."/>
            <person name="Nagasaki H."/>
            <person name="Nakagami H."/>
            <person name="Naramoto S."/>
            <person name="Nishitani K."/>
            <person name="Ohtani M."/>
            <person name="Okamoto T."/>
            <person name="Okumura M."/>
            <person name="Phillips J."/>
            <person name="Pollak B."/>
            <person name="Reinders A."/>
            <person name="Rovekamp M."/>
            <person name="Sano R."/>
            <person name="Sawa S."/>
            <person name="Schmid M.W."/>
            <person name="Shirakawa M."/>
            <person name="Solano R."/>
            <person name="Spunde A."/>
            <person name="Suetsugu N."/>
            <person name="Sugano S."/>
            <person name="Sugiyama A."/>
            <person name="Sun R."/>
            <person name="Suzuki Y."/>
            <person name="Takenaka M."/>
            <person name="Takezawa D."/>
            <person name="Tomogane H."/>
            <person name="Tsuzuki M."/>
            <person name="Ueda T."/>
            <person name="Umeda M."/>
            <person name="Ward J.M."/>
            <person name="Watanabe Y."/>
            <person name="Yazaki K."/>
            <person name="Yokoyama R."/>
            <person name="Yoshitake Y."/>
            <person name="Yotsui I."/>
            <person name="Zachgo S."/>
            <person name="Schmutz J."/>
        </authorList>
    </citation>
    <scope>NUCLEOTIDE SEQUENCE [LARGE SCALE GENOMIC DNA]</scope>
    <source>
        <strain evidence="3">Tak-1</strain>
    </source>
</reference>
<feature type="region of interest" description="Disordered" evidence="1">
    <location>
        <begin position="1"/>
        <end position="32"/>
    </location>
</feature>
<evidence type="ECO:0000313" key="2">
    <source>
        <dbReference type="EMBL" id="PTQ45094.1"/>
    </source>
</evidence>
<protein>
    <recommendedName>
        <fullName evidence="4">Tetratricopeptide repeat-containing protein</fullName>
    </recommendedName>
</protein>
<organism evidence="2 3">
    <name type="scientific">Marchantia polymorpha</name>
    <name type="common">Common liverwort</name>
    <name type="synonym">Marchantia aquatica</name>
    <dbReference type="NCBI Taxonomy" id="3197"/>
    <lineage>
        <taxon>Eukaryota</taxon>
        <taxon>Viridiplantae</taxon>
        <taxon>Streptophyta</taxon>
        <taxon>Embryophyta</taxon>
        <taxon>Marchantiophyta</taxon>
        <taxon>Marchantiopsida</taxon>
        <taxon>Marchantiidae</taxon>
        <taxon>Marchantiales</taxon>
        <taxon>Marchantiaceae</taxon>
        <taxon>Marchantia</taxon>
    </lineage>
</organism>
<dbReference type="SUPFAM" id="SSF48452">
    <property type="entry name" value="TPR-like"/>
    <property type="match status" value="1"/>
</dbReference>
<evidence type="ECO:0008006" key="4">
    <source>
        <dbReference type="Google" id="ProtNLM"/>
    </source>
</evidence>
<dbReference type="OrthoDB" id="43460at2759"/>
<dbReference type="AlphaFoldDB" id="A0A2R6XG72"/>
<sequence>MNKEGLDFVSCSGRSSESEHMASSHTQVPRNAASVASDDAETALKLFLQGKFDEAEAFVEENAKTREAVVSAVPIFTHCHAVILFAKAGITGTEEDRKQAAERLTEAATMAREHVPTQGWVKSIAVWGMSYFAAPPKQDDISEEELSCRIIEAEATYLLALLCFFEESMASFFKAALLIRKAIRGYKHCHTILQRQQHANRSKHDVGAVQLGFGGFSLAISMLPPKLLRLLSVLGFPCNRQAGLNSIDQSLRGGGLRSSVAGVLLLSYHVVLPAFFSIPQEREQHVQEAERVLTMLQDLFPSSFFLSFYRGRLQRLKGDLQGSIEWFMKLDKGLDLQPESKFFKVRHAWVYELGLSHMMKLEWETAERYWTELQEDSVWSPAFFAYVHAACLCMRGETKAAADNFSKVKGLMRGMFSGRILAEEQYASRKIKDHALDTEEGSRSLQGRLSGVEFLYLWNSFPQMPPEKLEEVIRIIQEAEQTIRQGTQEAEEEGAESDSKSATAEKSAEQVSGSKAAQDTICFNNIRAFLEEDEEDGDDDLALCILMKGTAFRELGKLDEAQECLNQIREETCYLETELFVLPMAAYERALLLINQHAYRVSQDPLQKSNFDLLVEAEKELSTAEGYKHDYNFLWRLLGRVHAARGAIQAFMGGESSQSSDLSSTEDIASAECQWIDNDDFDINSPRTRQKLREQVDLEDKDIFFDAL</sequence>
<evidence type="ECO:0000313" key="3">
    <source>
        <dbReference type="Proteomes" id="UP000244005"/>
    </source>
</evidence>
<proteinExistence type="predicted"/>
<dbReference type="Pfam" id="PF10300">
    <property type="entry name" value="Iml2-TPR_39"/>
    <property type="match status" value="1"/>
</dbReference>
<dbReference type="PANTHER" id="PTHR31859">
    <property type="entry name" value="TETRATRICOPEPTIDE REPEAT PROTEIN 39 FAMILY MEMBER"/>
    <property type="match status" value="1"/>
</dbReference>
<dbReference type="EMBL" id="KZ772688">
    <property type="protein sequence ID" value="PTQ45094.1"/>
    <property type="molecule type" value="Genomic_DNA"/>
</dbReference>
<dbReference type="InterPro" id="IPR011990">
    <property type="entry name" value="TPR-like_helical_dom_sf"/>
</dbReference>